<dbReference type="EMBL" id="GBXM01011166">
    <property type="protein sequence ID" value="JAH97411.1"/>
    <property type="molecule type" value="Transcribed_RNA"/>
</dbReference>
<evidence type="ECO:0000313" key="2">
    <source>
        <dbReference type="EMBL" id="JAH97411.1"/>
    </source>
</evidence>
<feature type="chain" id="PRO_5002434802" evidence="1">
    <location>
        <begin position="25"/>
        <end position="77"/>
    </location>
</feature>
<sequence>MVMQFLKLFYESLMILHVFHVSLPNKYARIYGCQEIGSLCGAWSFAWLEGQNCMGFLACSVDYSTELFTAFLCCCPV</sequence>
<evidence type="ECO:0000256" key="1">
    <source>
        <dbReference type="SAM" id="SignalP"/>
    </source>
</evidence>
<reference evidence="2" key="1">
    <citation type="submission" date="2014-11" db="EMBL/GenBank/DDBJ databases">
        <authorList>
            <person name="Amaro Gonzalez C."/>
        </authorList>
    </citation>
    <scope>NUCLEOTIDE SEQUENCE</scope>
</reference>
<accession>A0A0E9X4N3</accession>
<feature type="signal peptide" evidence="1">
    <location>
        <begin position="1"/>
        <end position="24"/>
    </location>
</feature>
<proteinExistence type="predicted"/>
<organism evidence="2">
    <name type="scientific">Anguilla anguilla</name>
    <name type="common">European freshwater eel</name>
    <name type="synonym">Muraena anguilla</name>
    <dbReference type="NCBI Taxonomy" id="7936"/>
    <lineage>
        <taxon>Eukaryota</taxon>
        <taxon>Metazoa</taxon>
        <taxon>Chordata</taxon>
        <taxon>Craniata</taxon>
        <taxon>Vertebrata</taxon>
        <taxon>Euteleostomi</taxon>
        <taxon>Actinopterygii</taxon>
        <taxon>Neopterygii</taxon>
        <taxon>Teleostei</taxon>
        <taxon>Anguilliformes</taxon>
        <taxon>Anguillidae</taxon>
        <taxon>Anguilla</taxon>
    </lineage>
</organism>
<protein>
    <submittedName>
        <fullName evidence="2">Uncharacterized protein</fullName>
    </submittedName>
</protein>
<reference evidence="2" key="2">
    <citation type="journal article" date="2015" name="Fish Shellfish Immunol.">
        <title>Early steps in the European eel (Anguilla anguilla)-Vibrio vulnificus interaction in the gills: Role of the RtxA13 toxin.</title>
        <authorList>
            <person name="Callol A."/>
            <person name="Pajuelo D."/>
            <person name="Ebbesson L."/>
            <person name="Teles M."/>
            <person name="MacKenzie S."/>
            <person name="Amaro C."/>
        </authorList>
    </citation>
    <scope>NUCLEOTIDE SEQUENCE</scope>
</reference>
<keyword evidence="1" id="KW-0732">Signal</keyword>
<name>A0A0E9X4N3_ANGAN</name>
<dbReference type="AlphaFoldDB" id="A0A0E9X4N3"/>